<gene>
    <name evidence="1" type="ORF">J2S19_003136</name>
</gene>
<dbReference type="Proteomes" id="UP001234495">
    <property type="component" value="Unassembled WGS sequence"/>
</dbReference>
<evidence type="ECO:0000313" key="1">
    <source>
        <dbReference type="EMBL" id="MDQ0231851.1"/>
    </source>
</evidence>
<accession>A0ABT9ZHT9</accession>
<dbReference type="EMBL" id="JAUSUD010000015">
    <property type="protein sequence ID" value="MDQ0231851.1"/>
    <property type="molecule type" value="Genomic_DNA"/>
</dbReference>
<organism evidence="1 2">
    <name type="scientific">Metabacillus malikii</name>
    <dbReference type="NCBI Taxonomy" id="1504265"/>
    <lineage>
        <taxon>Bacteria</taxon>
        <taxon>Bacillati</taxon>
        <taxon>Bacillota</taxon>
        <taxon>Bacilli</taxon>
        <taxon>Bacillales</taxon>
        <taxon>Bacillaceae</taxon>
        <taxon>Metabacillus</taxon>
    </lineage>
</organism>
<reference evidence="1 2" key="1">
    <citation type="submission" date="2023-07" db="EMBL/GenBank/DDBJ databases">
        <title>Genomic Encyclopedia of Type Strains, Phase IV (KMG-IV): sequencing the most valuable type-strain genomes for metagenomic binning, comparative biology and taxonomic classification.</title>
        <authorList>
            <person name="Goeker M."/>
        </authorList>
    </citation>
    <scope>NUCLEOTIDE SEQUENCE [LARGE SCALE GENOMIC DNA]</scope>
    <source>
        <strain evidence="1 2">DSM 29005</strain>
    </source>
</reference>
<evidence type="ECO:0000313" key="2">
    <source>
        <dbReference type="Proteomes" id="UP001234495"/>
    </source>
</evidence>
<comment type="caution">
    <text evidence="1">The sequence shown here is derived from an EMBL/GenBank/DDBJ whole genome shotgun (WGS) entry which is preliminary data.</text>
</comment>
<protein>
    <submittedName>
        <fullName evidence="1">Uncharacterized protein YwbE</fullName>
    </submittedName>
</protein>
<sequence length="40" mass="4531">MTGQSRKSVVPGITVDIVLKKRPKNRKAYSWHCEGCTNEI</sequence>
<proteinExistence type="predicted"/>
<keyword evidence="2" id="KW-1185">Reference proteome</keyword>
<name>A0ABT9ZHT9_9BACI</name>